<reference evidence="12" key="1">
    <citation type="submission" date="2019-08" db="EMBL/GenBank/DDBJ databases">
        <authorList>
            <person name="Kucharzyk K."/>
            <person name="Murdoch R.W."/>
            <person name="Higgins S."/>
            <person name="Loffler F."/>
        </authorList>
    </citation>
    <scope>NUCLEOTIDE SEQUENCE</scope>
</reference>
<dbReference type="PROSITE" id="PS50112">
    <property type="entry name" value="PAS"/>
    <property type="match status" value="1"/>
</dbReference>
<feature type="domain" description="PAC" evidence="8">
    <location>
        <begin position="380"/>
        <end position="432"/>
    </location>
</feature>
<evidence type="ECO:0000256" key="2">
    <source>
        <dbReference type="ARBA" id="ARBA00022475"/>
    </source>
</evidence>
<dbReference type="InterPro" id="IPR003660">
    <property type="entry name" value="HAMP_dom"/>
</dbReference>
<feature type="domain" description="GGDEF" evidence="10">
    <location>
        <begin position="461"/>
        <end position="594"/>
    </location>
</feature>
<comment type="subcellular location">
    <subcellularLocation>
        <location evidence="1">Cell membrane</location>
        <topology evidence="1">Multi-pass membrane protein</topology>
    </subcellularLocation>
</comment>
<dbReference type="GO" id="GO:0006355">
    <property type="term" value="P:regulation of DNA-templated transcription"/>
    <property type="evidence" value="ECO:0007669"/>
    <property type="project" value="InterPro"/>
</dbReference>
<dbReference type="InterPro" id="IPR001610">
    <property type="entry name" value="PAC"/>
</dbReference>
<gene>
    <name evidence="12" type="ORF">SDC9_77976</name>
</gene>
<dbReference type="InterPro" id="IPR000700">
    <property type="entry name" value="PAS-assoc_C"/>
</dbReference>
<dbReference type="PROSITE" id="PS50113">
    <property type="entry name" value="PAC"/>
    <property type="match status" value="1"/>
</dbReference>
<dbReference type="PROSITE" id="PS50887">
    <property type="entry name" value="GGDEF"/>
    <property type="match status" value="1"/>
</dbReference>
<evidence type="ECO:0000259" key="7">
    <source>
        <dbReference type="PROSITE" id="PS50112"/>
    </source>
</evidence>
<dbReference type="NCBIfam" id="TIGR00229">
    <property type="entry name" value="sensory_box"/>
    <property type="match status" value="1"/>
</dbReference>
<dbReference type="Gene3D" id="3.30.450.20">
    <property type="entry name" value="PAS domain"/>
    <property type="match status" value="2"/>
</dbReference>
<keyword evidence="2" id="KW-1003">Cell membrane</keyword>
<dbReference type="SUPFAM" id="SSF55785">
    <property type="entry name" value="PYP-like sensor domain (PAS domain)"/>
    <property type="match status" value="1"/>
</dbReference>
<dbReference type="CDD" id="cd06225">
    <property type="entry name" value="HAMP"/>
    <property type="match status" value="1"/>
</dbReference>
<dbReference type="SMART" id="SM00304">
    <property type="entry name" value="HAMP"/>
    <property type="match status" value="1"/>
</dbReference>
<keyword evidence="5 6" id="KW-0472">Membrane</keyword>
<dbReference type="Gene3D" id="3.30.70.270">
    <property type="match status" value="1"/>
</dbReference>
<dbReference type="SUPFAM" id="SSF158472">
    <property type="entry name" value="HAMP domain-like"/>
    <property type="match status" value="1"/>
</dbReference>
<keyword evidence="4 6" id="KW-1133">Transmembrane helix</keyword>
<dbReference type="SMART" id="SM00086">
    <property type="entry name" value="PAC"/>
    <property type="match status" value="1"/>
</dbReference>
<evidence type="ECO:0000259" key="9">
    <source>
        <dbReference type="PROSITE" id="PS50885"/>
    </source>
</evidence>
<feature type="transmembrane region" description="Helical" evidence="6">
    <location>
        <begin position="12"/>
        <end position="37"/>
    </location>
</feature>
<dbReference type="CDD" id="cd00077">
    <property type="entry name" value="HDc"/>
    <property type="match status" value="1"/>
</dbReference>
<organism evidence="12">
    <name type="scientific">bioreactor metagenome</name>
    <dbReference type="NCBI Taxonomy" id="1076179"/>
    <lineage>
        <taxon>unclassified sequences</taxon>
        <taxon>metagenomes</taxon>
        <taxon>ecological metagenomes</taxon>
    </lineage>
</organism>
<dbReference type="AlphaFoldDB" id="A0A644YU92"/>
<dbReference type="Pfam" id="PF00990">
    <property type="entry name" value="GGDEF"/>
    <property type="match status" value="1"/>
</dbReference>
<keyword evidence="3 6" id="KW-0812">Transmembrane</keyword>
<evidence type="ECO:0000256" key="6">
    <source>
        <dbReference type="SAM" id="Phobius"/>
    </source>
</evidence>
<name>A0A644YU92_9ZZZZ</name>
<dbReference type="SMART" id="SM00267">
    <property type="entry name" value="GGDEF"/>
    <property type="match status" value="1"/>
</dbReference>
<dbReference type="Gene3D" id="6.10.340.10">
    <property type="match status" value="1"/>
</dbReference>
<dbReference type="InterPro" id="IPR013767">
    <property type="entry name" value="PAS_fold"/>
</dbReference>
<dbReference type="GO" id="GO:0007165">
    <property type="term" value="P:signal transduction"/>
    <property type="evidence" value="ECO:0007669"/>
    <property type="project" value="InterPro"/>
</dbReference>
<dbReference type="InterPro" id="IPR003607">
    <property type="entry name" value="HD/PDEase_dom"/>
</dbReference>
<evidence type="ECO:0000259" key="10">
    <source>
        <dbReference type="PROSITE" id="PS50887"/>
    </source>
</evidence>
<evidence type="ECO:0000259" key="8">
    <source>
        <dbReference type="PROSITE" id="PS50113"/>
    </source>
</evidence>
<dbReference type="InterPro" id="IPR000160">
    <property type="entry name" value="GGDEF_dom"/>
</dbReference>
<dbReference type="Pfam" id="PF08269">
    <property type="entry name" value="dCache_2"/>
    <property type="match status" value="1"/>
</dbReference>
<feature type="domain" description="HAMP" evidence="9">
    <location>
        <begin position="235"/>
        <end position="290"/>
    </location>
</feature>
<dbReference type="SMART" id="SM01049">
    <property type="entry name" value="Cache_2"/>
    <property type="match status" value="1"/>
</dbReference>
<feature type="domain" description="HD-GYP" evidence="11">
    <location>
        <begin position="582"/>
        <end position="772"/>
    </location>
</feature>
<comment type="caution">
    <text evidence="12">The sequence shown here is derived from an EMBL/GenBank/DDBJ whole genome shotgun (WGS) entry which is preliminary data.</text>
</comment>
<dbReference type="InterPro" id="IPR037522">
    <property type="entry name" value="HD_GYP_dom"/>
</dbReference>
<dbReference type="CDD" id="cd01949">
    <property type="entry name" value="GGDEF"/>
    <property type="match status" value="1"/>
</dbReference>
<dbReference type="PANTHER" id="PTHR43155:SF2">
    <property type="entry name" value="CYCLIC DI-GMP PHOSPHODIESTERASE PA4108"/>
    <property type="match status" value="1"/>
</dbReference>
<sequence>MLKFINNIKIRTKLSIFVASILALIIAIAASFLYSAYLDEQNDFKLIEQTIRNSYDANIKNQVDNVVTLLEGVYKKYQSGELTFAESQALGADLVRNLRYDNDGYFWIDTTEGINVVLLGSSIEGTNRYNFRDAQGTPILKQFIEIALDVGSGYQDYWFPKANQTEPLMKRGYVKLFKPFNWVVGTGNYIDDINKTIDDKRQEISTAFRNQILSISLLFLIIAFCTIFLVYLLSKSITTPLLKTANLANLISNGVLDQDIDCNILRRKDEVGQLAISIEKMKNSIKDLIDTLTEKAKTLELEKELFSTTLKSIGDGVISTDQDGQIVLLNTVSEKLTGWTQEEAAGKPFEDVFRIVNEYTREKCANPVAKALQLKEVVLLENHTVLITKAGKNIPIEDSASPITDRSGNIIGTVLVFRDVTEKKEKQRKIEYLSYHDQLTGLYNRHFFEEELNRIDIEKSLPLTIAMADVNGLKLTNDAFGHEAGDLLLHSIAKVLKSECRADDIVSRIGGDEFVLLLPRTNYNQAELIVKRIYKAIDNQKNSSIVMSISIGWETKIHPQENIKEVLSKAEDHMYSTKIVESQSMRNQTIKVIMQTLHKTNPREKVHSEKVSELSRKIGEAMKLDNEVLKELETAGLMHDIGKIAIDCNILNKPGKLTEAEFMEIKKHPEIGYHILKSVDVYTRLSEYVLSHHERWDGHGYPRGLFGDKIPLVSRIITVADAYEAMTANRPYKHSFSHEQAMKELKRCSGTQFDPEVVAALEKVYTPTNQYN</sequence>
<evidence type="ECO:0000256" key="5">
    <source>
        <dbReference type="ARBA" id="ARBA00023136"/>
    </source>
</evidence>
<dbReference type="PANTHER" id="PTHR43155">
    <property type="entry name" value="CYCLIC DI-GMP PHOSPHODIESTERASE PA4108-RELATED"/>
    <property type="match status" value="1"/>
</dbReference>
<dbReference type="EMBL" id="VSSQ01006068">
    <property type="protein sequence ID" value="MPM31421.1"/>
    <property type="molecule type" value="Genomic_DNA"/>
</dbReference>
<dbReference type="SMART" id="SM00471">
    <property type="entry name" value="HDc"/>
    <property type="match status" value="1"/>
</dbReference>
<dbReference type="Pfam" id="PF00989">
    <property type="entry name" value="PAS"/>
    <property type="match status" value="1"/>
</dbReference>
<dbReference type="SUPFAM" id="SSF109604">
    <property type="entry name" value="HD-domain/PDEase-like"/>
    <property type="match status" value="1"/>
</dbReference>
<dbReference type="PROSITE" id="PS50885">
    <property type="entry name" value="HAMP"/>
    <property type="match status" value="1"/>
</dbReference>
<feature type="transmembrane region" description="Helical" evidence="6">
    <location>
        <begin position="212"/>
        <end position="233"/>
    </location>
</feature>
<dbReference type="CDD" id="cd00130">
    <property type="entry name" value="PAS"/>
    <property type="match status" value="1"/>
</dbReference>
<dbReference type="NCBIfam" id="TIGR00254">
    <property type="entry name" value="GGDEF"/>
    <property type="match status" value="1"/>
</dbReference>
<dbReference type="InterPro" id="IPR029787">
    <property type="entry name" value="Nucleotide_cyclase"/>
</dbReference>
<evidence type="ECO:0000313" key="12">
    <source>
        <dbReference type="EMBL" id="MPM31421.1"/>
    </source>
</evidence>
<evidence type="ECO:0000256" key="3">
    <source>
        <dbReference type="ARBA" id="ARBA00022692"/>
    </source>
</evidence>
<dbReference type="Gene3D" id="1.10.3210.10">
    <property type="entry name" value="Hypothetical protein af1432"/>
    <property type="match status" value="1"/>
</dbReference>
<dbReference type="InterPro" id="IPR033480">
    <property type="entry name" value="sCache_2"/>
</dbReference>
<accession>A0A644YU92</accession>
<proteinExistence type="predicted"/>
<dbReference type="SUPFAM" id="SSF55073">
    <property type="entry name" value="Nucleotide cyclase"/>
    <property type="match status" value="1"/>
</dbReference>
<dbReference type="InterPro" id="IPR035965">
    <property type="entry name" value="PAS-like_dom_sf"/>
</dbReference>
<protein>
    <submittedName>
        <fullName evidence="12">Uncharacterized protein</fullName>
    </submittedName>
</protein>
<feature type="domain" description="PAS" evidence="7">
    <location>
        <begin position="302"/>
        <end position="375"/>
    </location>
</feature>
<dbReference type="InterPro" id="IPR004010">
    <property type="entry name" value="Double_Cache_2"/>
</dbReference>
<dbReference type="SMART" id="SM00091">
    <property type="entry name" value="PAS"/>
    <property type="match status" value="1"/>
</dbReference>
<dbReference type="InterPro" id="IPR000014">
    <property type="entry name" value="PAS"/>
</dbReference>
<dbReference type="PROSITE" id="PS51832">
    <property type="entry name" value="HD_GYP"/>
    <property type="match status" value="1"/>
</dbReference>
<dbReference type="Pfam" id="PF13487">
    <property type="entry name" value="HD_5"/>
    <property type="match status" value="1"/>
</dbReference>
<evidence type="ECO:0000256" key="4">
    <source>
        <dbReference type="ARBA" id="ARBA00022989"/>
    </source>
</evidence>
<evidence type="ECO:0000259" key="11">
    <source>
        <dbReference type="PROSITE" id="PS51832"/>
    </source>
</evidence>
<dbReference type="GO" id="GO:0005886">
    <property type="term" value="C:plasma membrane"/>
    <property type="evidence" value="ECO:0007669"/>
    <property type="project" value="UniProtKB-SubCell"/>
</dbReference>
<evidence type="ECO:0000256" key="1">
    <source>
        <dbReference type="ARBA" id="ARBA00004651"/>
    </source>
</evidence>
<dbReference type="InterPro" id="IPR043128">
    <property type="entry name" value="Rev_trsase/Diguanyl_cyclase"/>
</dbReference>